<accession>A0A9P4I9B0</accession>
<evidence type="ECO:0000313" key="1">
    <source>
        <dbReference type="EMBL" id="KAF2095258.1"/>
    </source>
</evidence>
<dbReference type="EMBL" id="ML978132">
    <property type="protein sequence ID" value="KAF2095258.1"/>
    <property type="molecule type" value="Genomic_DNA"/>
</dbReference>
<gene>
    <name evidence="1" type="ORF">NA57DRAFT_59993</name>
</gene>
<reference evidence="1" key="1">
    <citation type="journal article" date="2020" name="Stud. Mycol.">
        <title>101 Dothideomycetes genomes: a test case for predicting lifestyles and emergence of pathogens.</title>
        <authorList>
            <person name="Haridas S."/>
            <person name="Albert R."/>
            <person name="Binder M."/>
            <person name="Bloem J."/>
            <person name="Labutti K."/>
            <person name="Salamov A."/>
            <person name="Andreopoulos B."/>
            <person name="Baker S."/>
            <person name="Barry K."/>
            <person name="Bills G."/>
            <person name="Bluhm B."/>
            <person name="Cannon C."/>
            <person name="Castanera R."/>
            <person name="Culley D."/>
            <person name="Daum C."/>
            <person name="Ezra D."/>
            <person name="Gonzalez J."/>
            <person name="Henrissat B."/>
            <person name="Kuo A."/>
            <person name="Liang C."/>
            <person name="Lipzen A."/>
            <person name="Lutzoni F."/>
            <person name="Magnuson J."/>
            <person name="Mondo S."/>
            <person name="Nolan M."/>
            <person name="Ohm R."/>
            <person name="Pangilinan J."/>
            <person name="Park H.-J."/>
            <person name="Ramirez L."/>
            <person name="Alfaro M."/>
            <person name="Sun H."/>
            <person name="Tritt A."/>
            <person name="Yoshinaga Y."/>
            <person name="Zwiers L.-H."/>
            <person name="Turgeon B."/>
            <person name="Goodwin S."/>
            <person name="Spatafora J."/>
            <person name="Crous P."/>
            <person name="Grigoriev I."/>
        </authorList>
    </citation>
    <scope>NUCLEOTIDE SEQUENCE</scope>
    <source>
        <strain evidence="1">CBS 133067</strain>
    </source>
</reference>
<evidence type="ECO:0000313" key="2">
    <source>
        <dbReference type="Proteomes" id="UP000799772"/>
    </source>
</evidence>
<dbReference type="AlphaFoldDB" id="A0A9P4I9B0"/>
<sequence length="379" mass="40788">MVYARATPTSVALDGGATFNLPLSGSMTVYQPDGTSATVDLSSVVIGAAVFHTPKDTKPTILSSAGYTLHVHSGGAAQGEASGGSSSGRFTGSLKTMSDVATWSDGLASRFDYVLGAGNLWTSGMMSDADFVKRIPSIVSTMSTHMEGLANTFTGAFRSVGGSVEMHSLSNLAKSAVQEVVDAYPETTSAVNSLSSVRNIVRELPSGRNAQVAKATLKRFFSKTNAIDIDGEKGDLRFEPLSPTRWYYFAMLNEKQAKRAEERTDLIDIVVWNPKEPDVELADASMRHSYTASERPFKPKTHMLWSSDQCQYAGSTLAGAFWIMSLVNSFGNRPAMQGQTEGAMQGQIEGAIDTASVMIEDVRTAPVWIIKPTPNRNRR</sequence>
<comment type="caution">
    <text evidence="1">The sequence shown here is derived from an EMBL/GenBank/DDBJ whole genome shotgun (WGS) entry which is preliminary data.</text>
</comment>
<keyword evidence="2" id="KW-1185">Reference proteome</keyword>
<name>A0A9P4I9B0_9PEZI</name>
<protein>
    <submittedName>
        <fullName evidence="1">Uncharacterized protein</fullName>
    </submittedName>
</protein>
<dbReference type="Proteomes" id="UP000799772">
    <property type="component" value="Unassembled WGS sequence"/>
</dbReference>
<proteinExistence type="predicted"/>
<organism evidence="1 2">
    <name type="scientific">Rhizodiscina lignyota</name>
    <dbReference type="NCBI Taxonomy" id="1504668"/>
    <lineage>
        <taxon>Eukaryota</taxon>
        <taxon>Fungi</taxon>
        <taxon>Dikarya</taxon>
        <taxon>Ascomycota</taxon>
        <taxon>Pezizomycotina</taxon>
        <taxon>Dothideomycetes</taxon>
        <taxon>Pleosporomycetidae</taxon>
        <taxon>Aulographales</taxon>
        <taxon>Rhizodiscinaceae</taxon>
        <taxon>Rhizodiscina</taxon>
    </lineage>
</organism>